<dbReference type="PANTHER" id="PTHR34374">
    <property type="entry name" value="LARGE RIBOSOMAL RNA SUBUNIT ACCUMULATION PROTEIN YCED HOMOLOG 1, CHLOROPLASTIC"/>
    <property type="match status" value="1"/>
</dbReference>
<dbReference type="Proteomes" id="UP000050502">
    <property type="component" value="Unassembled WGS sequence"/>
</dbReference>
<reference evidence="3" key="3">
    <citation type="submission" date="2015-08" db="EMBL/GenBank/DDBJ databases">
        <title>Draft Genome Sequence of a Heterotrophic Facultative Anaerobic Bacterium Ardenticatena maritima Strain 110S.</title>
        <authorList>
            <person name="Kawaichi S."/>
            <person name="Yoshida T."/>
            <person name="Sako Y."/>
            <person name="Nakamura R."/>
        </authorList>
    </citation>
    <scope>NUCLEOTIDE SEQUENCE [LARGE SCALE GENOMIC DNA]</scope>
    <source>
        <strain evidence="3">110S</strain>
    </source>
</reference>
<dbReference type="InterPro" id="IPR003772">
    <property type="entry name" value="YceD"/>
</dbReference>
<reference evidence="2 4" key="2">
    <citation type="submission" date="2015-07" db="EMBL/GenBank/DDBJ databases">
        <title>Whole genome sequence of Ardenticatena maritima DSM 23922.</title>
        <authorList>
            <person name="Hemp J."/>
            <person name="Ward L.M."/>
            <person name="Pace L.A."/>
            <person name="Fischer W.W."/>
        </authorList>
    </citation>
    <scope>NUCLEOTIDE SEQUENCE [LARGE SCALE GENOMIC DNA]</scope>
    <source>
        <strain evidence="2 4">110S</strain>
    </source>
</reference>
<evidence type="ECO:0000313" key="3">
    <source>
        <dbReference type="Proteomes" id="UP000037784"/>
    </source>
</evidence>
<dbReference type="PANTHER" id="PTHR34374:SF1">
    <property type="entry name" value="LARGE RIBOSOMAL RNA SUBUNIT ACCUMULATION PROTEIN YCED HOMOLOG 1, CHLOROPLASTIC"/>
    <property type="match status" value="1"/>
</dbReference>
<dbReference type="Pfam" id="PF02620">
    <property type="entry name" value="YceD"/>
    <property type="match status" value="1"/>
</dbReference>
<evidence type="ECO:0008006" key="5">
    <source>
        <dbReference type="Google" id="ProtNLM"/>
    </source>
</evidence>
<organism evidence="1 3">
    <name type="scientific">Ardenticatena maritima</name>
    <dbReference type="NCBI Taxonomy" id="872965"/>
    <lineage>
        <taxon>Bacteria</taxon>
        <taxon>Bacillati</taxon>
        <taxon>Chloroflexota</taxon>
        <taxon>Ardenticatenia</taxon>
        <taxon>Ardenticatenales</taxon>
        <taxon>Ardenticatenaceae</taxon>
        <taxon>Ardenticatena</taxon>
    </lineage>
</organism>
<dbReference type="EMBL" id="LGKN01000010">
    <property type="protein sequence ID" value="KPL85776.1"/>
    <property type="molecule type" value="Genomic_DNA"/>
</dbReference>
<dbReference type="OrthoDB" id="9790372at2"/>
<dbReference type="RefSeq" id="WP_054494190.1">
    <property type="nucleotide sequence ID" value="NZ_BBZA01000275.1"/>
</dbReference>
<sequence>MIEFNVAGLLNEFIGATREYDIDEMLGVQEEGLVAVEPVQGHVKFTRTHDGILVQGGLDSVFEVQCVRCLELFHMPLHIDIEEIFHPRVDLRTGALIPVDPDEMDTLISEKNLLDLTEVVRQLFLLAMPHMPVCTASCRGLCPHCGQNLNHGQCTCHEDEIDPRWAMLRSLLDQDAESGA</sequence>
<accession>A0A0M8KBR5</accession>
<dbReference type="FunCoup" id="A0A0M8KBR5">
    <property type="interactions" value="49"/>
</dbReference>
<dbReference type="AlphaFoldDB" id="A0A0M8KBR5"/>
<evidence type="ECO:0000313" key="4">
    <source>
        <dbReference type="Proteomes" id="UP000050502"/>
    </source>
</evidence>
<evidence type="ECO:0000313" key="2">
    <source>
        <dbReference type="EMBL" id="KPL85776.1"/>
    </source>
</evidence>
<dbReference type="Proteomes" id="UP000037784">
    <property type="component" value="Unassembled WGS sequence"/>
</dbReference>
<protein>
    <recommendedName>
        <fullName evidence="5">DUF177 domain-containing protein</fullName>
    </recommendedName>
</protein>
<reference evidence="1 3" key="1">
    <citation type="journal article" date="2015" name="Genome Announc.">
        <title>Draft Genome Sequence of a Heterotrophic Facultative Anaerobic Thermophilic Bacterium, Ardenticatena maritima Strain 110ST.</title>
        <authorList>
            <person name="Kawaichi S."/>
            <person name="Yoshida T."/>
            <person name="Sako Y."/>
            <person name="Nakamura R."/>
        </authorList>
    </citation>
    <scope>NUCLEOTIDE SEQUENCE [LARGE SCALE GENOMIC DNA]</scope>
    <source>
        <strain evidence="1 3">110S</strain>
    </source>
</reference>
<gene>
    <name evidence="1" type="ORF">ARMA_2942</name>
    <name evidence="2" type="ORF">SE16_14980</name>
</gene>
<dbReference type="STRING" id="872965.SE16_14980"/>
<evidence type="ECO:0000313" key="1">
    <source>
        <dbReference type="EMBL" id="GAP64519.1"/>
    </source>
</evidence>
<proteinExistence type="predicted"/>
<name>A0A0M8KBR5_9CHLR</name>
<dbReference type="InParanoid" id="A0A0M8KBR5"/>
<dbReference type="EMBL" id="BBZA01000275">
    <property type="protein sequence ID" value="GAP64519.1"/>
    <property type="molecule type" value="Genomic_DNA"/>
</dbReference>
<keyword evidence="3" id="KW-1185">Reference proteome</keyword>
<comment type="caution">
    <text evidence="1">The sequence shown here is derived from an EMBL/GenBank/DDBJ whole genome shotgun (WGS) entry which is preliminary data.</text>
</comment>